<name>A0A4Z1F354_9HELO</name>
<protein>
    <submittedName>
        <fullName evidence="1">Uncharacterized protein</fullName>
    </submittedName>
</protein>
<comment type="caution">
    <text evidence="1">The sequence shown here is derived from an EMBL/GenBank/DDBJ whole genome shotgun (WGS) entry which is preliminary data.</text>
</comment>
<organism evidence="1 2">
    <name type="scientific">Botrytis paeoniae</name>
    <dbReference type="NCBI Taxonomy" id="278948"/>
    <lineage>
        <taxon>Eukaryota</taxon>
        <taxon>Fungi</taxon>
        <taxon>Dikarya</taxon>
        <taxon>Ascomycota</taxon>
        <taxon>Pezizomycotina</taxon>
        <taxon>Leotiomycetes</taxon>
        <taxon>Helotiales</taxon>
        <taxon>Sclerotiniaceae</taxon>
        <taxon>Botrytis</taxon>
    </lineage>
</organism>
<dbReference type="Proteomes" id="UP000297910">
    <property type="component" value="Unassembled WGS sequence"/>
</dbReference>
<evidence type="ECO:0000313" key="2">
    <source>
        <dbReference type="Proteomes" id="UP000297910"/>
    </source>
</evidence>
<sequence>MKNYMLFIIEIYSYKSEVDVESRSIWESNSPGEATLFERLTFLADALREQVEHLVELDLVPKSSTAEL</sequence>
<gene>
    <name evidence="1" type="ORF">BPAE_0365g00080</name>
</gene>
<dbReference type="EMBL" id="PQXI01000363">
    <property type="protein sequence ID" value="TGO18776.1"/>
    <property type="molecule type" value="Genomic_DNA"/>
</dbReference>
<keyword evidence="2" id="KW-1185">Reference proteome</keyword>
<evidence type="ECO:0000313" key="1">
    <source>
        <dbReference type="EMBL" id="TGO18776.1"/>
    </source>
</evidence>
<dbReference type="AlphaFoldDB" id="A0A4Z1F354"/>
<accession>A0A4Z1F354</accession>
<reference evidence="1 2" key="1">
    <citation type="submission" date="2017-12" db="EMBL/GenBank/DDBJ databases">
        <title>Comparative genomics of Botrytis spp.</title>
        <authorList>
            <person name="Valero-Jimenez C.A."/>
            <person name="Tapia P."/>
            <person name="Veloso J."/>
            <person name="Silva-Moreno E."/>
            <person name="Staats M."/>
            <person name="Valdes J.H."/>
            <person name="Van Kan J.A.L."/>
        </authorList>
    </citation>
    <scope>NUCLEOTIDE SEQUENCE [LARGE SCALE GENOMIC DNA]</scope>
    <source>
        <strain evidence="1 2">Bp0003</strain>
    </source>
</reference>
<proteinExistence type="predicted"/>